<dbReference type="GO" id="GO:0005737">
    <property type="term" value="C:cytoplasm"/>
    <property type="evidence" value="ECO:0007669"/>
    <property type="project" value="UniProtKB-SubCell"/>
</dbReference>
<dbReference type="AlphaFoldDB" id="A0A9D1XEB7"/>
<dbReference type="GO" id="GO:0003676">
    <property type="term" value="F:nucleic acid binding"/>
    <property type="evidence" value="ECO:0007669"/>
    <property type="project" value="InterPro"/>
</dbReference>
<dbReference type="Gene3D" id="2.40.30.130">
    <property type="match status" value="1"/>
</dbReference>
<dbReference type="SUPFAM" id="SSF50447">
    <property type="entry name" value="Translation proteins"/>
    <property type="match status" value="1"/>
</dbReference>
<dbReference type="InterPro" id="IPR018165">
    <property type="entry name" value="Ala-tRNA-synth_IIc_core"/>
</dbReference>
<dbReference type="Proteomes" id="UP000886890">
    <property type="component" value="Unassembled WGS sequence"/>
</dbReference>
<dbReference type="PANTHER" id="PTHR43462">
    <property type="entry name" value="ALANYL-TRNA EDITING PROTEIN"/>
    <property type="match status" value="1"/>
</dbReference>
<dbReference type="InterPro" id="IPR051335">
    <property type="entry name" value="Alanyl-tRNA_Editing_Enzymes"/>
</dbReference>
<accession>A0A9D1XEB7</accession>
<evidence type="ECO:0000256" key="1">
    <source>
        <dbReference type="ARBA" id="ARBA00001947"/>
    </source>
</evidence>
<evidence type="ECO:0000256" key="3">
    <source>
        <dbReference type="ARBA" id="ARBA00022723"/>
    </source>
</evidence>
<dbReference type="GO" id="GO:0046872">
    <property type="term" value="F:metal ion binding"/>
    <property type="evidence" value="ECO:0007669"/>
    <property type="project" value="UniProtKB-KW"/>
</dbReference>
<comment type="subcellular location">
    <subcellularLocation>
        <location evidence="2">Cytoplasm</location>
    </subcellularLocation>
</comment>
<keyword evidence="3" id="KW-0479">Metal-binding</keyword>
<dbReference type="GO" id="GO:0006419">
    <property type="term" value="P:alanyl-tRNA aminoacylation"/>
    <property type="evidence" value="ECO:0007669"/>
    <property type="project" value="InterPro"/>
</dbReference>
<dbReference type="InterPro" id="IPR018163">
    <property type="entry name" value="Thr/Ala-tRNA-synth_IIc_edit"/>
</dbReference>
<gene>
    <name evidence="7" type="ORF">H9734_08875</name>
</gene>
<dbReference type="Pfam" id="PF07973">
    <property type="entry name" value="tRNA_SAD"/>
    <property type="match status" value="1"/>
</dbReference>
<dbReference type="PANTHER" id="PTHR43462:SF1">
    <property type="entry name" value="ALANYL-TRNA EDITING PROTEIN AARSD1"/>
    <property type="match status" value="1"/>
</dbReference>
<keyword evidence="4" id="KW-0862">Zinc</keyword>
<comment type="cofactor">
    <cofactor evidence="1">
        <name>Zn(2+)</name>
        <dbReference type="ChEBI" id="CHEBI:29105"/>
    </cofactor>
</comment>
<name>A0A9D1XEB7_9FIRM</name>
<dbReference type="PROSITE" id="PS50860">
    <property type="entry name" value="AA_TRNA_LIGASE_II_ALA"/>
    <property type="match status" value="1"/>
</dbReference>
<dbReference type="SUPFAM" id="SSF55186">
    <property type="entry name" value="ThrRS/AlaRS common domain"/>
    <property type="match status" value="1"/>
</dbReference>
<proteinExistence type="predicted"/>
<dbReference type="Gene3D" id="3.30.980.10">
    <property type="entry name" value="Threonyl-trna Synthetase, Chain A, domain 2"/>
    <property type="match status" value="1"/>
</dbReference>
<dbReference type="InterPro" id="IPR009000">
    <property type="entry name" value="Transl_B-barrel_sf"/>
</dbReference>
<dbReference type="Pfam" id="PF01411">
    <property type="entry name" value="tRNA-synt_2c"/>
    <property type="match status" value="1"/>
</dbReference>
<evidence type="ECO:0000256" key="5">
    <source>
        <dbReference type="SAM" id="Coils"/>
    </source>
</evidence>
<dbReference type="InterPro" id="IPR012947">
    <property type="entry name" value="tRNA_SAD"/>
</dbReference>
<feature type="coiled-coil region" evidence="5">
    <location>
        <begin position="259"/>
        <end position="286"/>
    </location>
</feature>
<dbReference type="InterPro" id="IPR018164">
    <property type="entry name" value="Ala-tRNA-synth_IIc_N"/>
</dbReference>
<feature type="domain" description="Alanyl-transfer RNA synthetases family profile" evidence="6">
    <location>
        <begin position="1"/>
        <end position="221"/>
    </location>
</feature>
<reference evidence="7" key="1">
    <citation type="journal article" date="2021" name="PeerJ">
        <title>Extensive microbial diversity within the chicken gut microbiome revealed by metagenomics and culture.</title>
        <authorList>
            <person name="Gilroy R."/>
            <person name="Ravi A."/>
            <person name="Getino M."/>
            <person name="Pursley I."/>
            <person name="Horton D.L."/>
            <person name="Alikhan N.F."/>
            <person name="Baker D."/>
            <person name="Gharbi K."/>
            <person name="Hall N."/>
            <person name="Watson M."/>
            <person name="Adriaenssens E.M."/>
            <person name="Foster-Nyarko E."/>
            <person name="Jarju S."/>
            <person name="Secka A."/>
            <person name="Antonio M."/>
            <person name="Oren A."/>
            <person name="Chaudhuri R.R."/>
            <person name="La Ragione R."/>
            <person name="Hildebrand F."/>
            <person name="Pallen M.J."/>
        </authorList>
    </citation>
    <scope>NUCLEOTIDE SEQUENCE</scope>
    <source>
        <strain evidence="7">CHK183-1962</strain>
    </source>
</reference>
<protein>
    <submittedName>
        <fullName evidence="7">Alanyl-tRNA editing protein</fullName>
    </submittedName>
</protein>
<sequence length="295" mass="33063">MSTIKLYETDAYLGEFTAIVEKCVSETGIFKVALNQTAFYPEGGGQPADCGTLGNARVLDVQEIDGVIWHTVTELLEPGKEVVGKVDFERRFSNMQNHTGEHIVSGLVAREYGYHNVGFHMGSEVITVDFDGVLTQEQLFDIEMQANDAVLKDVPVTVSYPSREELERTDYRSKKEIEGQVRLVTVEGYDCCACCGTHVSHTGEIRLIKILGVQHYKGGVRISMLCGERAFRDYMVKHSNIVGIAQLLSVKPEEAGDAVVRLKEKNIELKKELKQLKKQINAKEYSERQKDEAQK</sequence>
<evidence type="ECO:0000313" key="8">
    <source>
        <dbReference type="Proteomes" id="UP000886890"/>
    </source>
</evidence>
<evidence type="ECO:0000259" key="6">
    <source>
        <dbReference type="PROSITE" id="PS50860"/>
    </source>
</evidence>
<keyword evidence="5" id="KW-0175">Coiled coil</keyword>
<evidence type="ECO:0000313" key="7">
    <source>
        <dbReference type="EMBL" id="HIX77689.1"/>
    </source>
</evidence>
<dbReference type="EMBL" id="DXEK01000150">
    <property type="protein sequence ID" value="HIX77689.1"/>
    <property type="molecule type" value="Genomic_DNA"/>
</dbReference>
<dbReference type="SMART" id="SM00863">
    <property type="entry name" value="tRNA_SAD"/>
    <property type="match status" value="1"/>
</dbReference>
<dbReference type="GO" id="GO:0005524">
    <property type="term" value="F:ATP binding"/>
    <property type="evidence" value="ECO:0007669"/>
    <property type="project" value="InterPro"/>
</dbReference>
<organism evidence="7 8">
    <name type="scientific">Candidatus Fusicatenibacter merdavium</name>
    <dbReference type="NCBI Taxonomy" id="2838600"/>
    <lineage>
        <taxon>Bacteria</taxon>
        <taxon>Bacillati</taxon>
        <taxon>Bacillota</taxon>
        <taxon>Clostridia</taxon>
        <taxon>Lachnospirales</taxon>
        <taxon>Lachnospiraceae</taxon>
        <taxon>Fusicatenibacter</taxon>
    </lineage>
</organism>
<dbReference type="GO" id="GO:0002161">
    <property type="term" value="F:aminoacyl-tRNA deacylase activity"/>
    <property type="evidence" value="ECO:0007669"/>
    <property type="project" value="UniProtKB-ARBA"/>
</dbReference>
<evidence type="ECO:0000256" key="4">
    <source>
        <dbReference type="ARBA" id="ARBA00022833"/>
    </source>
</evidence>
<evidence type="ECO:0000256" key="2">
    <source>
        <dbReference type="ARBA" id="ARBA00004496"/>
    </source>
</evidence>
<reference evidence="7" key="2">
    <citation type="submission" date="2021-04" db="EMBL/GenBank/DDBJ databases">
        <authorList>
            <person name="Gilroy R."/>
        </authorList>
    </citation>
    <scope>NUCLEOTIDE SEQUENCE</scope>
    <source>
        <strain evidence="7">CHK183-1962</strain>
    </source>
</reference>
<dbReference type="GO" id="GO:0004813">
    <property type="term" value="F:alanine-tRNA ligase activity"/>
    <property type="evidence" value="ECO:0007669"/>
    <property type="project" value="InterPro"/>
</dbReference>
<comment type="caution">
    <text evidence="7">The sequence shown here is derived from an EMBL/GenBank/DDBJ whole genome shotgun (WGS) entry which is preliminary data.</text>
</comment>